<protein>
    <recommendedName>
        <fullName evidence="4">Flagellar motor switch protein FliG</fullName>
    </recommendedName>
</protein>
<accession>A0ABV7WYB6</accession>
<keyword evidence="6" id="KW-0145">Chemotaxis</keyword>
<dbReference type="InterPro" id="IPR023087">
    <property type="entry name" value="Flg_Motor_Flig_C"/>
</dbReference>
<evidence type="ECO:0000256" key="11">
    <source>
        <dbReference type="SAM" id="MobiDB-lite"/>
    </source>
</evidence>
<evidence type="ECO:0000256" key="5">
    <source>
        <dbReference type="ARBA" id="ARBA00022475"/>
    </source>
</evidence>
<evidence type="ECO:0000256" key="1">
    <source>
        <dbReference type="ARBA" id="ARBA00004117"/>
    </source>
</evidence>
<sequence>MALVSQSTGENPVPATTGSPVPAGTQLQVGGEQRQLRNDEKAAALLLALGPDYGKPIFDELDELEIRQLSRAMSRLGPITQEMLDDLMIEFVTTVSSNGSLSGNTDSTERLLLSFLPQERVDAIMEEIRGPAGRNMWEKLSNVQADVLAAYLKNEYPQTIAVVLSKIATEHASKVLAVLPEELAMDVVQRMLGLDPVQKEILEKIEMTLRTEFMSTLNHTKRRDSHEQMAEIFNAFDRQTEARFITSLEEINRDDAERIKQLMFTFEDLARLDMPAIQTLLSRLDKRDLALALKGASDAVKEFFFQNMSSRAAKLLQDDMTDMGPVRLKDVDEAQTRMVATAKDLAAKGEIVILKTKSDDQMIA</sequence>
<reference evidence="16" key="1">
    <citation type="journal article" date="2019" name="Int. J. Syst. Evol. Microbiol.">
        <title>The Global Catalogue of Microorganisms (GCM) 10K type strain sequencing project: providing services to taxonomists for standard genome sequencing and annotation.</title>
        <authorList>
            <consortium name="The Broad Institute Genomics Platform"/>
            <consortium name="The Broad Institute Genome Sequencing Center for Infectious Disease"/>
            <person name="Wu L."/>
            <person name="Ma J."/>
        </authorList>
    </citation>
    <scope>NUCLEOTIDE SEQUENCE [LARGE SCALE GENOMIC DNA]</scope>
    <source>
        <strain evidence="16">KCTC 42281</strain>
    </source>
</reference>
<evidence type="ECO:0000256" key="9">
    <source>
        <dbReference type="ARBA" id="ARBA00023143"/>
    </source>
</evidence>
<dbReference type="Pfam" id="PF01706">
    <property type="entry name" value="FliG_C"/>
    <property type="match status" value="1"/>
</dbReference>
<organism evidence="15 16">
    <name type="scientific">Devosia honganensis</name>
    <dbReference type="NCBI Taxonomy" id="1610527"/>
    <lineage>
        <taxon>Bacteria</taxon>
        <taxon>Pseudomonadati</taxon>
        <taxon>Pseudomonadota</taxon>
        <taxon>Alphaproteobacteria</taxon>
        <taxon>Hyphomicrobiales</taxon>
        <taxon>Devosiaceae</taxon>
        <taxon>Devosia</taxon>
    </lineage>
</organism>
<keyword evidence="9" id="KW-0975">Bacterial flagellum</keyword>
<dbReference type="InterPro" id="IPR028263">
    <property type="entry name" value="FliG_N"/>
</dbReference>
<feature type="domain" description="Flagellar motor switch protein FliG N-terminal" evidence="14">
    <location>
        <begin position="36"/>
        <end position="137"/>
    </location>
</feature>
<keyword evidence="15" id="KW-0966">Cell projection</keyword>
<gene>
    <name evidence="15" type="primary">fliG</name>
    <name evidence="15" type="ORF">ACFOOL_03175</name>
</gene>
<comment type="similarity">
    <text evidence="3">Belongs to the FliG family.</text>
</comment>
<dbReference type="PRINTS" id="PR00954">
    <property type="entry name" value="FLGMOTORFLIG"/>
</dbReference>
<evidence type="ECO:0000256" key="10">
    <source>
        <dbReference type="ARBA" id="ARBA00025598"/>
    </source>
</evidence>
<dbReference type="InterPro" id="IPR011002">
    <property type="entry name" value="FliG_a-hlx"/>
</dbReference>
<dbReference type="PANTHER" id="PTHR30534:SF0">
    <property type="entry name" value="FLAGELLAR MOTOR SWITCH PROTEIN FLIG"/>
    <property type="match status" value="1"/>
</dbReference>
<keyword evidence="5" id="KW-1003">Cell membrane</keyword>
<feature type="region of interest" description="Disordered" evidence="11">
    <location>
        <begin position="1"/>
        <end position="35"/>
    </location>
</feature>
<keyword evidence="15" id="KW-0969">Cilium</keyword>
<dbReference type="InterPro" id="IPR032779">
    <property type="entry name" value="FliG_M"/>
</dbReference>
<name>A0ABV7WYB6_9HYPH</name>
<feature type="compositionally biased region" description="Polar residues" evidence="11">
    <location>
        <begin position="1"/>
        <end position="19"/>
    </location>
</feature>
<keyword evidence="16" id="KW-1185">Reference proteome</keyword>
<dbReference type="PANTHER" id="PTHR30534">
    <property type="entry name" value="FLAGELLAR MOTOR SWITCH PROTEIN FLIG"/>
    <property type="match status" value="1"/>
</dbReference>
<evidence type="ECO:0000256" key="2">
    <source>
        <dbReference type="ARBA" id="ARBA00004413"/>
    </source>
</evidence>
<comment type="caution">
    <text evidence="15">The sequence shown here is derived from an EMBL/GenBank/DDBJ whole genome shotgun (WGS) entry which is preliminary data.</text>
</comment>
<comment type="function">
    <text evidence="10">FliG is one of three proteins (FliG, FliN, FliM) that forms the rotor-mounted switch complex (C ring), located at the base of the basal body. This complex interacts with the CheY and CheZ chemotaxis proteins, in addition to contacting components of the motor that determine the direction of flagellar rotation.</text>
</comment>
<evidence type="ECO:0000256" key="4">
    <source>
        <dbReference type="ARBA" id="ARBA00021870"/>
    </source>
</evidence>
<keyword evidence="8" id="KW-0472">Membrane</keyword>
<dbReference type="EMBL" id="JBHRYD010000001">
    <property type="protein sequence ID" value="MFC3703756.1"/>
    <property type="molecule type" value="Genomic_DNA"/>
</dbReference>
<evidence type="ECO:0000313" key="15">
    <source>
        <dbReference type="EMBL" id="MFC3703756.1"/>
    </source>
</evidence>
<dbReference type="InterPro" id="IPR000090">
    <property type="entry name" value="Flg_Motor_Flig"/>
</dbReference>
<evidence type="ECO:0000259" key="13">
    <source>
        <dbReference type="Pfam" id="PF14841"/>
    </source>
</evidence>
<dbReference type="Pfam" id="PF14842">
    <property type="entry name" value="FliG_N"/>
    <property type="match status" value="1"/>
</dbReference>
<evidence type="ECO:0000259" key="12">
    <source>
        <dbReference type="Pfam" id="PF01706"/>
    </source>
</evidence>
<evidence type="ECO:0000256" key="7">
    <source>
        <dbReference type="ARBA" id="ARBA00022779"/>
    </source>
</evidence>
<evidence type="ECO:0000256" key="3">
    <source>
        <dbReference type="ARBA" id="ARBA00010299"/>
    </source>
</evidence>
<dbReference type="NCBIfam" id="TIGR00207">
    <property type="entry name" value="fliG"/>
    <property type="match status" value="1"/>
</dbReference>
<keyword evidence="7" id="KW-0283">Flagellar rotation</keyword>
<evidence type="ECO:0000256" key="8">
    <source>
        <dbReference type="ARBA" id="ARBA00023136"/>
    </source>
</evidence>
<evidence type="ECO:0000256" key="6">
    <source>
        <dbReference type="ARBA" id="ARBA00022500"/>
    </source>
</evidence>
<dbReference type="SUPFAM" id="SSF48029">
    <property type="entry name" value="FliG"/>
    <property type="match status" value="2"/>
</dbReference>
<dbReference type="Proteomes" id="UP001595613">
    <property type="component" value="Unassembled WGS sequence"/>
</dbReference>
<keyword evidence="15" id="KW-0282">Flagellum</keyword>
<evidence type="ECO:0000313" key="16">
    <source>
        <dbReference type="Proteomes" id="UP001595613"/>
    </source>
</evidence>
<comment type="subcellular location">
    <subcellularLocation>
        <location evidence="1">Bacterial flagellum basal body</location>
    </subcellularLocation>
    <subcellularLocation>
        <location evidence="2">Cell membrane</location>
        <topology evidence="2">Peripheral membrane protein</topology>
        <orientation evidence="2">Cytoplasmic side</orientation>
    </subcellularLocation>
</comment>
<dbReference type="PIRSF" id="PIRSF003161">
    <property type="entry name" value="FliG"/>
    <property type="match status" value="1"/>
</dbReference>
<dbReference type="RefSeq" id="WP_380094792.1">
    <property type="nucleotide sequence ID" value="NZ_JBHRYD010000001.1"/>
</dbReference>
<feature type="domain" description="Flagellar motor switch protein FliG middle" evidence="13">
    <location>
        <begin position="146"/>
        <end position="218"/>
    </location>
</feature>
<evidence type="ECO:0000259" key="14">
    <source>
        <dbReference type="Pfam" id="PF14842"/>
    </source>
</evidence>
<feature type="domain" description="Flagellar motor switch protein FliG C-terminal" evidence="12">
    <location>
        <begin position="247"/>
        <end position="353"/>
    </location>
</feature>
<proteinExistence type="inferred from homology"/>
<dbReference type="Pfam" id="PF14841">
    <property type="entry name" value="FliG_M"/>
    <property type="match status" value="1"/>
</dbReference>
<dbReference type="Gene3D" id="1.10.220.30">
    <property type="match status" value="3"/>
</dbReference>